<proteinExistence type="predicted"/>
<dbReference type="AlphaFoldDB" id="M3HHJ1"/>
<dbReference type="EMBL" id="AKWO02000110">
    <property type="protein sequence ID" value="EMF97555.1"/>
    <property type="molecule type" value="Genomic_DNA"/>
</dbReference>
<dbReference type="Proteomes" id="UP000011783">
    <property type="component" value="Unassembled WGS sequence"/>
</dbReference>
<dbReference type="BioCyc" id="LBOR1193007:G11KN-3133-MONOMER"/>
<name>M3HHJ1_LEPBO</name>
<evidence type="ECO:0000313" key="2">
    <source>
        <dbReference type="Proteomes" id="UP000011783"/>
    </source>
</evidence>
<reference evidence="1 2" key="1">
    <citation type="submission" date="2013-01" db="EMBL/GenBank/DDBJ databases">
        <authorList>
            <person name="Harkins D.M."/>
            <person name="Durkin A.S."/>
            <person name="Brinkac L.M."/>
            <person name="Haft D.H."/>
            <person name="Selengut J.D."/>
            <person name="Sanka R."/>
            <person name="DePew J."/>
            <person name="Purushe J."/>
            <person name="Picardeau M."/>
            <person name="Werts C."/>
            <person name="Goarant C."/>
            <person name="Vinetz J.M."/>
            <person name="Sutton G.G."/>
            <person name="Nierman W.C."/>
            <person name="Fouts D.E."/>
        </authorList>
    </citation>
    <scope>NUCLEOTIDE SEQUENCE [LARGE SCALE GENOMIC DNA]</scope>
    <source>
        <strain evidence="1 2">200701203</strain>
    </source>
</reference>
<comment type="caution">
    <text evidence="1">The sequence shown here is derived from an EMBL/GenBank/DDBJ whole genome shotgun (WGS) entry which is preliminary data.</text>
</comment>
<sequence>MWNTNLENAGRDAERVLERLKDSAEDFFEKQEEKISRLNGTIDAKISKQLTSLMDKGQLQLGQLEERISKYILDVKKIWKNLSRLPAKTATIR</sequence>
<gene>
    <name evidence="1" type="ORF">LEP1GSC123_1536</name>
</gene>
<organism evidence="1 2">
    <name type="scientific">Leptospira borgpetersenii str. 200701203</name>
    <dbReference type="NCBI Taxonomy" id="1193007"/>
    <lineage>
        <taxon>Bacteria</taxon>
        <taxon>Pseudomonadati</taxon>
        <taxon>Spirochaetota</taxon>
        <taxon>Spirochaetia</taxon>
        <taxon>Leptospirales</taxon>
        <taxon>Leptospiraceae</taxon>
        <taxon>Leptospira</taxon>
    </lineage>
</organism>
<protein>
    <submittedName>
        <fullName evidence="1">Uncharacterized protein</fullName>
    </submittedName>
</protein>
<accession>M3HHJ1</accession>
<evidence type="ECO:0000313" key="1">
    <source>
        <dbReference type="EMBL" id="EMF97555.1"/>
    </source>
</evidence>